<evidence type="ECO:0000313" key="2">
    <source>
        <dbReference type="EMBL" id="OHA08445.1"/>
    </source>
</evidence>
<dbReference type="STRING" id="1802281.A3A44_00870"/>
<dbReference type="SUPFAM" id="SSF53300">
    <property type="entry name" value="vWA-like"/>
    <property type="match status" value="1"/>
</dbReference>
<dbReference type="AlphaFoldDB" id="A0A1G2L9Z2"/>
<reference evidence="2 3" key="1">
    <citation type="journal article" date="2016" name="Nat. Commun.">
        <title>Thousands of microbial genomes shed light on interconnected biogeochemical processes in an aquifer system.</title>
        <authorList>
            <person name="Anantharaman K."/>
            <person name="Brown C.T."/>
            <person name="Hug L.A."/>
            <person name="Sharon I."/>
            <person name="Castelle C.J."/>
            <person name="Probst A.J."/>
            <person name="Thomas B.C."/>
            <person name="Singh A."/>
            <person name="Wilkins M.J."/>
            <person name="Karaoz U."/>
            <person name="Brodie E.L."/>
            <person name="Williams K.H."/>
            <person name="Hubbard S.S."/>
            <person name="Banfield J.F."/>
        </authorList>
    </citation>
    <scope>NUCLEOTIDE SEQUENCE [LARGE SCALE GENOMIC DNA]</scope>
</reference>
<comment type="caution">
    <text evidence="2">The sequence shown here is derived from an EMBL/GenBank/DDBJ whole genome shotgun (WGS) entry which is preliminary data.</text>
</comment>
<name>A0A1G2L9Z2_9BACT</name>
<accession>A0A1G2L9Z2</accession>
<evidence type="ECO:0008006" key="4">
    <source>
        <dbReference type="Google" id="ProtNLM"/>
    </source>
</evidence>
<dbReference type="CDD" id="cd00198">
    <property type="entry name" value="vWFA"/>
    <property type="match status" value="1"/>
</dbReference>
<dbReference type="Gene3D" id="3.40.50.410">
    <property type="entry name" value="von Willebrand factor, type A domain"/>
    <property type="match status" value="1"/>
</dbReference>
<proteinExistence type="predicted"/>
<dbReference type="InterPro" id="IPR036465">
    <property type="entry name" value="vWFA_dom_sf"/>
</dbReference>
<protein>
    <recommendedName>
        <fullName evidence="4">VWFA domain-containing protein</fullName>
    </recommendedName>
</protein>
<evidence type="ECO:0000313" key="3">
    <source>
        <dbReference type="Proteomes" id="UP000178977"/>
    </source>
</evidence>
<gene>
    <name evidence="2" type="ORF">A3A44_00870</name>
</gene>
<sequence length="285" mass="30051">MPTPSKAGVAELFKKSGSAIGLDDASSGILIHNLNASIMPLCSGSPFLAEEAETDDFRVLMLMLDQSGSMEPVADDLIECVNDVLIPGLLGGALNAVGAIRVGGIVFGSNVKPLWGGGFIPLQKLPPLTAKEYSISGATALHQAVLDGVTATSAYALELIHKTGSNPEVVIVVLSDGANNQAPLDPDPVYQVLSKLSPELFTLAFLGFETSERVDFRAVAQAMGFRDIQESKAKPGETLDERRRRFRHLMNVFSGSVVGRMSTSRVGKAPASGSTGFWQSPPATP</sequence>
<feature type="region of interest" description="Disordered" evidence="1">
    <location>
        <begin position="264"/>
        <end position="285"/>
    </location>
</feature>
<organism evidence="2 3">
    <name type="scientific">Candidatus Sungbacteria bacterium RIFCSPLOWO2_01_FULL_60_25</name>
    <dbReference type="NCBI Taxonomy" id="1802281"/>
    <lineage>
        <taxon>Bacteria</taxon>
        <taxon>Candidatus Sungiibacteriota</taxon>
    </lineage>
</organism>
<evidence type="ECO:0000256" key="1">
    <source>
        <dbReference type="SAM" id="MobiDB-lite"/>
    </source>
</evidence>
<dbReference type="EMBL" id="MHQT01000040">
    <property type="protein sequence ID" value="OHA08445.1"/>
    <property type="molecule type" value="Genomic_DNA"/>
</dbReference>
<dbReference type="Proteomes" id="UP000178977">
    <property type="component" value="Unassembled WGS sequence"/>
</dbReference>